<feature type="signal peptide" evidence="1">
    <location>
        <begin position="1"/>
        <end position="19"/>
    </location>
</feature>
<feature type="chain" id="PRO_5003489325" description="Lipoprotein" evidence="1">
    <location>
        <begin position="20"/>
        <end position="125"/>
    </location>
</feature>
<organism evidence="2 3">
    <name type="scientific">Gluconobacter morbifer G707</name>
    <dbReference type="NCBI Taxonomy" id="1088869"/>
    <lineage>
        <taxon>Bacteria</taxon>
        <taxon>Pseudomonadati</taxon>
        <taxon>Pseudomonadota</taxon>
        <taxon>Alphaproteobacteria</taxon>
        <taxon>Acetobacterales</taxon>
        <taxon>Acetobacteraceae</taxon>
        <taxon>Gluconobacter</taxon>
    </lineage>
</organism>
<proteinExistence type="predicted"/>
<protein>
    <recommendedName>
        <fullName evidence="4">Lipoprotein</fullName>
    </recommendedName>
</protein>
<evidence type="ECO:0000313" key="3">
    <source>
        <dbReference type="Proteomes" id="UP000004949"/>
    </source>
</evidence>
<dbReference type="AlphaFoldDB" id="G6XGN9"/>
<comment type="caution">
    <text evidence="2">The sequence shown here is derived from an EMBL/GenBank/DDBJ whole genome shotgun (WGS) entry which is preliminary data.</text>
</comment>
<evidence type="ECO:0000313" key="2">
    <source>
        <dbReference type="EMBL" id="EHH69347.1"/>
    </source>
</evidence>
<dbReference type="EMBL" id="AGQV01000001">
    <property type="protein sequence ID" value="EHH69347.1"/>
    <property type="molecule type" value="Genomic_DNA"/>
</dbReference>
<sequence>MRPIAFFALSATAFLAACAGTPDPGHDPGGRWVGALVADQGECPTERTSTLEIRGKEVLFTPADGAQILRGTYHSGDQRYHAELMTLDMNRHPSPVVFNGYPVGQAIGGTFGSAACRAHITMTRK</sequence>
<name>G6XGN9_9PROT</name>
<keyword evidence="1" id="KW-0732">Signal</keyword>
<dbReference type="PATRIC" id="fig|1088869.3.peg.662"/>
<dbReference type="PROSITE" id="PS51257">
    <property type="entry name" value="PROKAR_LIPOPROTEIN"/>
    <property type="match status" value="1"/>
</dbReference>
<evidence type="ECO:0008006" key="4">
    <source>
        <dbReference type="Google" id="ProtNLM"/>
    </source>
</evidence>
<reference evidence="2 3" key="1">
    <citation type="submission" date="2011-10" db="EMBL/GenBank/DDBJ databases">
        <title>Genome sequence of Gluconobacter morbifer G707, isolated from Drosophila gut.</title>
        <authorList>
            <person name="Lee W.-J."/>
            <person name="Kim E.-K."/>
        </authorList>
    </citation>
    <scope>NUCLEOTIDE SEQUENCE [LARGE SCALE GENOMIC DNA]</scope>
    <source>
        <strain evidence="2 3">G707</strain>
    </source>
</reference>
<evidence type="ECO:0000256" key="1">
    <source>
        <dbReference type="SAM" id="SignalP"/>
    </source>
</evidence>
<accession>G6XGN9</accession>
<dbReference type="OrthoDB" id="7280352at2"/>
<gene>
    <name evidence="2" type="ORF">GMO_06540</name>
</gene>
<dbReference type="Proteomes" id="UP000004949">
    <property type="component" value="Unassembled WGS sequence"/>
</dbReference>
<keyword evidence="3" id="KW-1185">Reference proteome</keyword>
<dbReference type="RefSeq" id="WP_008850804.1">
    <property type="nucleotide sequence ID" value="NZ_AGQV01000001.1"/>
</dbReference>